<keyword evidence="5" id="KW-1185">Reference proteome</keyword>
<dbReference type="InterPro" id="IPR015854">
    <property type="entry name" value="ABC_transpr_LolD-like"/>
</dbReference>
<dbReference type="RefSeq" id="WP_172802025.1">
    <property type="nucleotide sequence ID" value="NZ_LT629734.1"/>
</dbReference>
<dbReference type="InterPro" id="IPR003439">
    <property type="entry name" value="ABC_transporter-like_ATP-bd"/>
</dbReference>
<dbReference type="PROSITE" id="PS50893">
    <property type="entry name" value="ABC_TRANSPORTER_2"/>
    <property type="match status" value="1"/>
</dbReference>
<keyword evidence="2" id="KW-0067">ATP-binding</keyword>
<accession>A0A1H1SSN0</accession>
<dbReference type="GO" id="GO:0016887">
    <property type="term" value="F:ATP hydrolysis activity"/>
    <property type="evidence" value="ECO:0007669"/>
    <property type="project" value="InterPro"/>
</dbReference>
<feature type="domain" description="ABC transporter" evidence="3">
    <location>
        <begin position="13"/>
        <end position="245"/>
    </location>
</feature>
<dbReference type="EMBL" id="LT629734">
    <property type="protein sequence ID" value="SDS50931.1"/>
    <property type="molecule type" value="Genomic_DNA"/>
</dbReference>
<dbReference type="PANTHER" id="PTHR24220:SF685">
    <property type="entry name" value="ABC TRANSPORTER RELATED"/>
    <property type="match status" value="1"/>
</dbReference>
<dbReference type="InterPro" id="IPR003593">
    <property type="entry name" value="AAA+_ATPase"/>
</dbReference>
<dbReference type="STRING" id="684552.SAMN04489719_2485"/>
<dbReference type="Proteomes" id="UP000199649">
    <property type="component" value="Chromosome I"/>
</dbReference>
<sequence>MPHEAAEAPEHVATLERVSVRYGDVAALDDVSLGIRSGEILGVVGESGAGKSTLLRLLDATEHPTSGRVTILGAEPARLRGPRIRALRRRIGMVFQGFNLLGNRTVQQNVALPLVLERRADPARVAELLDYVGLADRARHYPAQLSGGQRQRVAIARALVTRPGMVLADEPTSSLDTRATDDVLALLAQARADFGTTVVLVTHELESVAAIADRVAVLERGALRDVLPVARGAARDRGGSYADHVRRVLGA</sequence>
<dbReference type="SUPFAM" id="SSF52540">
    <property type="entry name" value="P-loop containing nucleoside triphosphate hydrolases"/>
    <property type="match status" value="1"/>
</dbReference>
<dbReference type="SMART" id="SM00382">
    <property type="entry name" value="AAA"/>
    <property type="match status" value="1"/>
</dbReference>
<organism evidence="4 5">
    <name type="scientific">Agrococcus carbonis</name>
    <dbReference type="NCBI Taxonomy" id="684552"/>
    <lineage>
        <taxon>Bacteria</taxon>
        <taxon>Bacillati</taxon>
        <taxon>Actinomycetota</taxon>
        <taxon>Actinomycetes</taxon>
        <taxon>Micrococcales</taxon>
        <taxon>Microbacteriaceae</taxon>
        <taxon>Agrococcus</taxon>
    </lineage>
</organism>
<evidence type="ECO:0000313" key="4">
    <source>
        <dbReference type="EMBL" id="SDS50931.1"/>
    </source>
</evidence>
<keyword evidence="1" id="KW-0547">Nucleotide-binding</keyword>
<dbReference type="GO" id="GO:0022857">
    <property type="term" value="F:transmembrane transporter activity"/>
    <property type="evidence" value="ECO:0007669"/>
    <property type="project" value="TreeGrafter"/>
</dbReference>
<dbReference type="PROSITE" id="PS00211">
    <property type="entry name" value="ABC_TRANSPORTER_1"/>
    <property type="match status" value="1"/>
</dbReference>
<evidence type="ECO:0000256" key="2">
    <source>
        <dbReference type="ARBA" id="ARBA00022840"/>
    </source>
</evidence>
<dbReference type="InterPro" id="IPR027417">
    <property type="entry name" value="P-loop_NTPase"/>
</dbReference>
<dbReference type="AlphaFoldDB" id="A0A1H1SSN0"/>
<evidence type="ECO:0000259" key="3">
    <source>
        <dbReference type="PROSITE" id="PS50893"/>
    </source>
</evidence>
<proteinExistence type="predicted"/>
<dbReference type="Gene3D" id="3.40.50.300">
    <property type="entry name" value="P-loop containing nucleotide triphosphate hydrolases"/>
    <property type="match status" value="1"/>
</dbReference>
<name>A0A1H1SSN0_9MICO</name>
<dbReference type="GO" id="GO:0005524">
    <property type="term" value="F:ATP binding"/>
    <property type="evidence" value="ECO:0007669"/>
    <property type="project" value="UniProtKB-KW"/>
</dbReference>
<evidence type="ECO:0000313" key="5">
    <source>
        <dbReference type="Proteomes" id="UP000199649"/>
    </source>
</evidence>
<evidence type="ECO:0000256" key="1">
    <source>
        <dbReference type="ARBA" id="ARBA00022741"/>
    </source>
</evidence>
<dbReference type="GO" id="GO:0005886">
    <property type="term" value="C:plasma membrane"/>
    <property type="evidence" value="ECO:0007669"/>
    <property type="project" value="TreeGrafter"/>
</dbReference>
<protein>
    <submittedName>
        <fullName evidence="4">ABC transporter</fullName>
    </submittedName>
</protein>
<gene>
    <name evidence="4" type="ORF">SAMN04489719_2485</name>
</gene>
<reference evidence="5" key="1">
    <citation type="submission" date="2016-10" db="EMBL/GenBank/DDBJ databases">
        <authorList>
            <person name="Varghese N."/>
            <person name="Submissions S."/>
        </authorList>
    </citation>
    <scope>NUCLEOTIDE SEQUENCE [LARGE SCALE GENOMIC DNA]</scope>
    <source>
        <strain evidence="5">DSM 22965</strain>
    </source>
</reference>
<dbReference type="PANTHER" id="PTHR24220">
    <property type="entry name" value="IMPORT ATP-BINDING PROTEIN"/>
    <property type="match status" value="1"/>
</dbReference>
<dbReference type="InterPro" id="IPR017871">
    <property type="entry name" value="ABC_transporter-like_CS"/>
</dbReference>
<dbReference type="Pfam" id="PF00005">
    <property type="entry name" value="ABC_tran"/>
    <property type="match status" value="1"/>
</dbReference>